<dbReference type="Pfam" id="PF04995">
    <property type="entry name" value="CcmD"/>
    <property type="match status" value="1"/>
</dbReference>
<keyword evidence="5 12" id="KW-0813">Transport</keyword>
<keyword evidence="7 12" id="KW-0997">Cell inner membrane</keyword>
<dbReference type="InterPro" id="IPR052075">
    <property type="entry name" value="Heme_exporter_D"/>
</dbReference>
<dbReference type="EMBL" id="CP055305">
    <property type="protein sequence ID" value="QLB41557.1"/>
    <property type="molecule type" value="Genomic_DNA"/>
</dbReference>
<feature type="transmembrane region" description="Helical" evidence="12">
    <location>
        <begin position="20"/>
        <end position="38"/>
    </location>
</feature>
<evidence type="ECO:0000256" key="10">
    <source>
        <dbReference type="ARBA" id="ARBA00022989"/>
    </source>
</evidence>
<accession>A0A857ELT6</accession>
<evidence type="ECO:0000256" key="7">
    <source>
        <dbReference type="ARBA" id="ARBA00022519"/>
    </source>
</evidence>
<dbReference type="GO" id="GO:1903607">
    <property type="term" value="P:cytochrome c biosynthetic process"/>
    <property type="evidence" value="ECO:0007669"/>
    <property type="project" value="TreeGrafter"/>
</dbReference>
<proteinExistence type="inferred from homology"/>
<dbReference type="EMBL" id="CP055306">
    <property type="protein sequence ID" value="QLB39951.1"/>
    <property type="molecule type" value="Genomic_DNA"/>
</dbReference>
<dbReference type="GO" id="GO:0015886">
    <property type="term" value="P:heme transport"/>
    <property type="evidence" value="ECO:0007669"/>
    <property type="project" value="InterPro"/>
</dbReference>
<evidence type="ECO:0000256" key="2">
    <source>
        <dbReference type="ARBA" id="ARBA00004377"/>
    </source>
</evidence>
<dbReference type="PANTHER" id="PTHR37531">
    <property type="entry name" value="HEME EXPORTER PROTEIN D"/>
    <property type="match status" value="1"/>
</dbReference>
<dbReference type="GO" id="GO:0017004">
    <property type="term" value="P:cytochrome complex assembly"/>
    <property type="evidence" value="ECO:0007669"/>
    <property type="project" value="UniProtKB-KW"/>
</dbReference>
<keyword evidence="6 12" id="KW-1003">Cell membrane</keyword>
<comment type="subcellular location">
    <subcellularLocation>
        <location evidence="2 12">Cell inner membrane</location>
        <topology evidence="2 12">Single-pass membrane protein</topology>
    </subcellularLocation>
</comment>
<evidence type="ECO:0000313" key="15">
    <source>
        <dbReference type="Proteomes" id="UP000509660"/>
    </source>
</evidence>
<comment type="function">
    <text evidence="1 12">Required for the export of heme to the periplasm for the biogenesis of c-type cytochromes.</text>
</comment>
<keyword evidence="9 12" id="KW-0201">Cytochrome c-type biogenesis</keyword>
<evidence type="ECO:0000256" key="6">
    <source>
        <dbReference type="ARBA" id="ARBA00022475"/>
    </source>
</evidence>
<protein>
    <recommendedName>
        <fullName evidence="4 12">Heme exporter protein D</fullName>
    </recommendedName>
</protein>
<evidence type="ECO:0000256" key="11">
    <source>
        <dbReference type="ARBA" id="ARBA00023136"/>
    </source>
</evidence>
<organism evidence="13 15">
    <name type="scientific">Mannheimia pernigra</name>
    <dbReference type="NCBI Taxonomy" id="111844"/>
    <lineage>
        <taxon>Bacteria</taxon>
        <taxon>Pseudomonadati</taxon>
        <taxon>Pseudomonadota</taxon>
        <taxon>Gammaproteobacteria</taxon>
        <taxon>Pasteurellales</taxon>
        <taxon>Pasteurellaceae</taxon>
        <taxon>Mannheimia</taxon>
    </lineage>
</organism>
<dbReference type="NCBIfam" id="TIGR03141">
    <property type="entry name" value="cytochro_ccmD"/>
    <property type="match status" value="1"/>
</dbReference>
<evidence type="ECO:0000313" key="14">
    <source>
        <dbReference type="EMBL" id="QLB41557.1"/>
    </source>
</evidence>
<sequence length="64" mass="7461">MTFQFESISEFFAMGGYGFYVWLSYALTFIAIGGLIWLSRREHKAILDQAKKELVREEKLKHSA</sequence>
<gene>
    <name evidence="13" type="primary">ccmD</name>
    <name evidence="13" type="ORF">HV559_03180</name>
    <name evidence="14" type="ORF">HV560_01200</name>
</gene>
<dbReference type="KEGG" id="mpeg:HV560_01200"/>
<name>A0A7H8UM32_9PAST</name>
<evidence type="ECO:0000313" key="16">
    <source>
        <dbReference type="Proteomes" id="UP000509784"/>
    </source>
</evidence>
<dbReference type="RefSeq" id="WP_159628635.1">
    <property type="nucleotide sequence ID" value="NZ_CP046531.1"/>
</dbReference>
<keyword evidence="15" id="KW-1185">Reference proteome</keyword>
<dbReference type="InterPro" id="IPR007078">
    <property type="entry name" value="Haem_export_protD_CcmD"/>
</dbReference>
<keyword evidence="11 12" id="KW-0472">Membrane</keyword>
<evidence type="ECO:0000256" key="5">
    <source>
        <dbReference type="ARBA" id="ARBA00022448"/>
    </source>
</evidence>
<evidence type="ECO:0000256" key="3">
    <source>
        <dbReference type="ARBA" id="ARBA00008741"/>
    </source>
</evidence>
<evidence type="ECO:0000256" key="12">
    <source>
        <dbReference type="RuleBase" id="RU363101"/>
    </source>
</evidence>
<reference evidence="15 16" key="1">
    <citation type="submission" date="2020-06" db="EMBL/GenBank/DDBJ databases">
        <title>Mannheimia pernigra sp. nov. isolated from bovine respiratory tract.</title>
        <authorList>
            <person name="Kuhnert P."/>
            <person name="Akarsu-Egger H."/>
        </authorList>
    </citation>
    <scope>NUCLEOTIDE SEQUENCE [LARGE SCALE GENOMIC DNA]</scope>
    <source>
        <strain evidence="14 16">17CN0883</strain>
        <strain evidence="13 15">BNO311</strain>
    </source>
</reference>
<dbReference type="GO" id="GO:0005886">
    <property type="term" value="C:plasma membrane"/>
    <property type="evidence" value="ECO:0007669"/>
    <property type="project" value="UniProtKB-SubCell"/>
</dbReference>
<evidence type="ECO:0000313" key="13">
    <source>
        <dbReference type="EMBL" id="QLB39951.1"/>
    </source>
</evidence>
<dbReference type="Proteomes" id="UP000509660">
    <property type="component" value="Chromosome"/>
</dbReference>
<evidence type="ECO:0000256" key="4">
    <source>
        <dbReference type="ARBA" id="ARBA00016461"/>
    </source>
</evidence>
<evidence type="ECO:0000256" key="1">
    <source>
        <dbReference type="ARBA" id="ARBA00002442"/>
    </source>
</evidence>
<dbReference type="AlphaFoldDB" id="A0A7H8UM32"/>
<keyword evidence="8 12" id="KW-0812">Transmembrane</keyword>
<evidence type="ECO:0000256" key="8">
    <source>
        <dbReference type="ARBA" id="ARBA00022692"/>
    </source>
</evidence>
<evidence type="ECO:0000256" key="9">
    <source>
        <dbReference type="ARBA" id="ARBA00022748"/>
    </source>
</evidence>
<keyword evidence="10 12" id="KW-1133">Transmembrane helix</keyword>
<accession>A0A7H8UM32</accession>
<dbReference type="PANTHER" id="PTHR37531:SF1">
    <property type="entry name" value="HEME EXPORTER PROTEIN D"/>
    <property type="match status" value="1"/>
</dbReference>
<accession>A0A7H8UTE1</accession>
<dbReference type="Proteomes" id="UP000509784">
    <property type="component" value="Chromosome"/>
</dbReference>
<comment type="similarity">
    <text evidence="3 12">Belongs to the CcmD/CycX/HelD family.</text>
</comment>